<keyword evidence="5" id="KW-1185">Reference proteome</keyword>
<reference evidence="4 5" key="1">
    <citation type="submission" date="2016-11" db="EMBL/GenBank/DDBJ databases">
        <title>Genome sequence and comparative genomic analysis of clinical strain Elizabethkingia meningoseptica 61421 PRCM.</title>
        <authorList>
            <person name="Wang M."/>
            <person name="Hu S."/>
            <person name="Cao L."/>
            <person name="Jiang T."/>
            <person name="Zhou Y."/>
            <person name="Ming D."/>
        </authorList>
    </citation>
    <scope>NUCLEOTIDE SEQUENCE [LARGE SCALE GENOMIC DNA]</scope>
    <source>
        <strain evidence="4 5">61421 PRCM</strain>
    </source>
</reference>
<feature type="domain" description="N-acetyltransferase" evidence="3">
    <location>
        <begin position="1"/>
        <end position="154"/>
    </location>
</feature>
<keyword evidence="2" id="KW-0012">Acyltransferase</keyword>
<evidence type="ECO:0000256" key="1">
    <source>
        <dbReference type="ARBA" id="ARBA00022679"/>
    </source>
</evidence>
<sequence length="283" mass="32667">MEIKSLEKTDFETIFKAFSQSFADYEMQVNAEELKAMWKRRGFNPNLSFAAFEGENIVAFTLNGIGDFNGIKMAYDTGTGTLKEYRGQGLATKIFEYSIPYLKEANINHYLLEVLQHNTKAVSVYQNIGFEVTRELNYFVWSNENFNNEIKDIDTSCFIEKIDINNYLFVSDFWDFYPSWQNSFESIQRASEDFISLGAFVDRKLVGYCIFEPNSGDITQIAVDKPFRRKGIASLLFHETSKFNKVTKTKLVNSDISCNSIVDFLKSKDIELSGKQFEMIKKI</sequence>
<dbReference type="Proteomes" id="UP000188947">
    <property type="component" value="Unassembled WGS sequence"/>
</dbReference>
<comment type="caution">
    <text evidence="4">The sequence shown here is derived from an EMBL/GenBank/DDBJ whole genome shotgun (WGS) entry which is preliminary data.</text>
</comment>
<protein>
    <submittedName>
        <fullName evidence="4">GNAT family N-acetyltransferase</fullName>
    </submittedName>
</protein>
<dbReference type="InterPro" id="IPR016181">
    <property type="entry name" value="Acyl_CoA_acyltransferase"/>
</dbReference>
<accession>A0A1V3U181</accession>
<dbReference type="GO" id="GO:0016747">
    <property type="term" value="F:acyltransferase activity, transferring groups other than amino-acyl groups"/>
    <property type="evidence" value="ECO:0007669"/>
    <property type="project" value="InterPro"/>
</dbReference>
<dbReference type="CDD" id="cd04301">
    <property type="entry name" value="NAT_SF"/>
    <property type="match status" value="2"/>
</dbReference>
<evidence type="ECO:0000313" key="4">
    <source>
        <dbReference type="EMBL" id="OOH95749.1"/>
    </source>
</evidence>
<dbReference type="SUPFAM" id="SSF55729">
    <property type="entry name" value="Acyl-CoA N-acyltransferases (Nat)"/>
    <property type="match status" value="2"/>
</dbReference>
<feature type="domain" description="N-acetyltransferase" evidence="3">
    <location>
        <begin position="148"/>
        <end position="283"/>
    </location>
</feature>
<evidence type="ECO:0000313" key="5">
    <source>
        <dbReference type="Proteomes" id="UP000188947"/>
    </source>
</evidence>
<proteinExistence type="predicted"/>
<dbReference type="AlphaFoldDB" id="A0A1V3U181"/>
<dbReference type="InterPro" id="IPR050680">
    <property type="entry name" value="YpeA/RimI_acetyltransf"/>
</dbReference>
<gene>
    <name evidence="4" type="ORF">BMF97_08680</name>
</gene>
<keyword evidence="1 4" id="KW-0808">Transferase</keyword>
<dbReference type="PROSITE" id="PS51186">
    <property type="entry name" value="GNAT"/>
    <property type="match status" value="2"/>
</dbReference>
<organism evidence="4 5">
    <name type="scientific">Elizabethkingia meningoseptica</name>
    <name type="common">Chryseobacterium meningosepticum</name>
    <dbReference type="NCBI Taxonomy" id="238"/>
    <lineage>
        <taxon>Bacteria</taxon>
        <taxon>Pseudomonadati</taxon>
        <taxon>Bacteroidota</taxon>
        <taxon>Flavobacteriia</taxon>
        <taxon>Flavobacteriales</taxon>
        <taxon>Weeksellaceae</taxon>
        <taxon>Elizabethkingia</taxon>
    </lineage>
</organism>
<dbReference type="OrthoDB" id="4228396at2"/>
<dbReference type="EMBL" id="MPOG01000009">
    <property type="protein sequence ID" value="OOH95749.1"/>
    <property type="molecule type" value="Genomic_DNA"/>
</dbReference>
<dbReference type="PANTHER" id="PTHR43420:SF44">
    <property type="entry name" value="ACETYLTRANSFERASE YPEA"/>
    <property type="match status" value="1"/>
</dbReference>
<evidence type="ECO:0000259" key="3">
    <source>
        <dbReference type="PROSITE" id="PS51186"/>
    </source>
</evidence>
<dbReference type="PANTHER" id="PTHR43420">
    <property type="entry name" value="ACETYLTRANSFERASE"/>
    <property type="match status" value="1"/>
</dbReference>
<dbReference type="InterPro" id="IPR000182">
    <property type="entry name" value="GNAT_dom"/>
</dbReference>
<dbReference type="Pfam" id="PF00583">
    <property type="entry name" value="Acetyltransf_1"/>
    <property type="match status" value="2"/>
</dbReference>
<dbReference type="Gene3D" id="3.40.630.30">
    <property type="match status" value="2"/>
</dbReference>
<evidence type="ECO:0000256" key="2">
    <source>
        <dbReference type="ARBA" id="ARBA00023315"/>
    </source>
</evidence>
<name>A0A1V3U181_ELIME</name>
<dbReference type="RefSeq" id="WP_077564586.1">
    <property type="nucleotide sequence ID" value="NZ_MPOG01000009.1"/>
</dbReference>